<dbReference type="SUPFAM" id="SSF48452">
    <property type="entry name" value="TPR-like"/>
    <property type="match status" value="1"/>
</dbReference>
<dbReference type="EMBL" id="AP010968">
    <property type="protein sequence ID" value="BAJ28197.1"/>
    <property type="molecule type" value="Genomic_DNA"/>
</dbReference>
<dbReference type="PATRIC" id="fig|452652.3.peg.2389"/>
<dbReference type="Gene3D" id="1.25.40.10">
    <property type="entry name" value="Tetratricopeptide repeat domain"/>
    <property type="match status" value="1"/>
</dbReference>
<dbReference type="eggNOG" id="COG0457">
    <property type="taxonomic scope" value="Bacteria"/>
</dbReference>
<dbReference type="HOGENOM" id="CLU_029927_4_0_11"/>
<accession>E4NAG6</accession>
<reference evidence="1 2" key="1">
    <citation type="journal article" date="2010" name="DNA Res.">
        <title>Genome sequence of Kitasatospora setae NBRC 14216T: an evolutionary snapshot of the family Streptomycetaceae.</title>
        <authorList>
            <person name="Ichikawa N."/>
            <person name="Oguchi A."/>
            <person name="Ikeda H."/>
            <person name="Ishikawa J."/>
            <person name="Kitani S."/>
            <person name="Watanabe Y."/>
            <person name="Nakamura S."/>
            <person name="Katano Y."/>
            <person name="Kishi E."/>
            <person name="Sasagawa M."/>
            <person name="Ankai A."/>
            <person name="Fukui S."/>
            <person name="Hashimoto Y."/>
            <person name="Kamata S."/>
            <person name="Otoguro M."/>
            <person name="Tanikawa S."/>
            <person name="Nihira T."/>
            <person name="Horinouchi S."/>
            <person name="Ohnishi Y."/>
            <person name="Hayakawa M."/>
            <person name="Kuzuyama T."/>
            <person name="Arisawa A."/>
            <person name="Nomoto F."/>
            <person name="Miura H."/>
            <person name="Takahashi Y."/>
            <person name="Fujita N."/>
        </authorList>
    </citation>
    <scope>NUCLEOTIDE SEQUENCE [LARGE SCALE GENOMIC DNA]</scope>
    <source>
        <strain evidence="2">ATCC 33774 / DSM 43861 / JCM 3304 / KCC A-0304 / NBRC 14216 / KM-6054</strain>
    </source>
</reference>
<dbReference type="STRING" id="452652.KSE_23800"/>
<evidence type="ECO:0000313" key="2">
    <source>
        <dbReference type="Proteomes" id="UP000007076"/>
    </source>
</evidence>
<sequence length="345" mass="36424">MNRRRDFLALAFSAAAVGLPLTYDHTAAASSLRTAKAEGRISAETVATVRFLTESFRSADERLGGGHGLAMVASYLIDDVMPMLKANYTSAIVRASAFGAAAELATLVGWKHHDLGREGAAQQFYLLGFQLASEADSQGHAAWMMRALTHQALDLGQTKHCVDLAEAALAAARGKVDRGTEALLLVTAARAYGAGGRPRDAARAILGAEDAMTANSGDQLPTYAAASGPVASTVASHMGKTLTEMKDHQAAERHYRTALDGRLAESYRRVRGLTVSNLAKTVAAQGRHEEAVGLWGEGLDLMDGVASKRAAAELRSVRSTMAVYSRRGIPGAADLGHRAASLIRL</sequence>
<protein>
    <recommendedName>
        <fullName evidence="3">Transcriptional regulator</fullName>
    </recommendedName>
</protein>
<evidence type="ECO:0008006" key="3">
    <source>
        <dbReference type="Google" id="ProtNLM"/>
    </source>
</evidence>
<dbReference type="Proteomes" id="UP000007076">
    <property type="component" value="Chromosome"/>
</dbReference>
<name>E4NAG6_KITSK</name>
<gene>
    <name evidence="1" type="ordered locus">KSE_23800</name>
</gene>
<keyword evidence="2" id="KW-1185">Reference proteome</keyword>
<evidence type="ECO:0000313" key="1">
    <source>
        <dbReference type="EMBL" id="BAJ28197.1"/>
    </source>
</evidence>
<dbReference type="InterPro" id="IPR011990">
    <property type="entry name" value="TPR-like_helical_dom_sf"/>
</dbReference>
<dbReference type="KEGG" id="ksk:KSE_23800"/>
<organism evidence="1 2">
    <name type="scientific">Kitasatospora setae (strain ATCC 33774 / DSM 43861 / JCM 3304 / KCC A-0304 / NBRC 14216 / KM-6054)</name>
    <name type="common">Streptomyces setae</name>
    <dbReference type="NCBI Taxonomy" id="452652"/>
    <lineage>
        <taxon>Bacteria</taxon>
        <taxon>Bacillati</taxon>
        <taxon>Actinomycetota</taxon>
        <taxon>Actinomycetes</taxon>
        <taxon>Kitasatosporales</taxon>
        <taxon>Streptomycetaceae</taxon>
        <taxon>Kitasatospora</taxon>
    </lineage>
</organism>
<dbReference type="AlphaFoldDB" id="E4NAG6"/>
<proteinExistence type="predicted"/>